<dbReference type="GO" id="GO:0004252">
    <property type="term" value="F:serine-type endopeptidase activity"/>
    <property type="evidence" value="ECO:0007669"/>
    <property type="project" value="InterPro"/>
</dbReference>
<keyword evidence="14" id="KW-1185">Reference proteome</keyword>
<dbReference type="SMART" id="SM00020">
    <property type="entry name" value="Tryp_SPc"/>
    <property type="match status" value="1"/>
</dbReference>
<dbReference type="PANTHER" id="PTHR24253:SF144">
    <property type="entry name" value="CHYMOTRYPSIN-LIKE PROTEASE CTRL-1-RELATED"/>
    <property type="match status" value="1"/>
</dbReference>
<sequence>MSSSAAALLGHEPLSVTLNLEHDFNASTVIKGVSPRIVGGTTIGAASHPWMAFVYFVFSDGSATMCGGSYIGSSSSTSHYFLTAAHCVPNDQSNLDGYYVGLLIDDLGASSDSDSILFSQPYSSDLLNPHPSYSVMTSGALDDDIAIIKTTGAINPSALPSPVSLAVTGSSLYDGTSVQVIGYGATYEGDTSNTVRRSVYLNVANRNTCANTYGLTYNLDQYVCAAASGKDSCQGDSGGPLFLTQSSVDIQLGIVSFGNGCARDGYPGVYTNVAVYSSWIDSVVGSGLVTYVAGAGSNGQYVMESSSTPSPTLSPTPSPTPSQTTLPPTNDLDFPTSAAMRVLDVGLVMSLVAGLALM</sequence>
<gene>
    <name evidence="13" type="ORF">FCC1311_017182</name>
</gene>
<dbReference type="Pfam" id="PF00089">
    <property type="entry name" value="Trypsin"/>
    <property type="match status" value="1"/>
</dbReference>
<feature type="domain" description="Peptidase S1" evidence="12">
    <location>
        <begin position="37"/>
        <end position="285"/>
    </location>
</feature>
<evidence type="ECO:0000256" key="4">
    <source>
        <dbReference type="ARBA" id="ARBA00022729"/>
    </source>
</evidence>
<evidence type="ECO:0000259" key="12">
    <source>
        <dbReference type="PROSITE" id="PS50240"/>
    </source>
</evidence>
<dbReference type="CDD" id="cd00190">
    <property type="entry name" value="Tryp_SPc"/>
    <property type="match status" value="1"/>
</dbReference>
<dbReference type="PROSITE" id="PS50240">
    <property type="entry name" value="TRYPSIN_DOM"/>
    <property type="match status" value="1"/>
</dbReference>
<dbReference type="FunFam" id="2.40.10.10:FF:000054">
    <property type="entry name" value="Complement C1r subcomponent"/>
    <property type="match status" value="1"/>
</dbReference>
<evidence type="ECO:0000313" key="14">
    <source>
        <dbReference type="Proteomes" id="UP000241890"/>
    </source>
</evidence>
<evidence type="ECO:0000256" key="2">
    <source>
        <dbReference type="ARBA" id="ARBA00022525"/>
    </source>
</evidence>
<evidence type="ECO:0000256" key="7">
    <source>
        <dbReference type="ARBA" id="ARBA00023026"/>
    </source>
</evidence>
<evidence type="ECO:0000256" key="5">
    <source>
        <dbReference type="ARBA" id="ARBA00022801"/>
    </source>
</evidence>
<organism evidence="13 14">
    <name type="scientific">Hondaea fermentalgiana</name>
    <dbReference type="NCBI Taxonomy" id="2315210"/>
    <lineage>
        <taxon>Eukaryota</taxon>
        <taxon>Sar</taxon>
        <taxon>Stramenopiles</taxon>
        <taxon>Bigyra</taxon>
        <taxon>Labyrinthulomycetes</taxon>
        <taxon>Thraustochytrida</taxon>
        <taxon>Thraustochytriidae</taxon>
        <taxon>Hondaea</taxon>
    </lineage>
</organism>
<dbReference type="PROSITE" id="PS00134">
    <property type="entry name" value="TRYPSIN_HIS"/>
    <property type="match status" value="1"/>
</dbReference>
<keyword evidence="3 10" id="KW-0645">Protease</keyword>
<keyword evidence="9" id="KW-0325">Glycoprotein</keyword>
<dbReference type="PRINTS" id="PR00722">
    <property type="entry name" value="CHYMOTRYPSIN"/>
</dbReference>
<keyword evidence="2" id="KW-0964">Secreted</keyword>
<keyword evidence="5 10" id="KW-0378">Hydrolase</keyword>
<evidence type="ECO:0000256" key="8">
    <source>
        <dbReference type="ARBA" id="ARBA00023157"/>
    </source>
</evidence>
<dbReference type="InterPro" id="IPR009003">
    <property type="entry name" value="Peptidase_S1_PA"/>
</dbReference>
<evidence type="ECO:0000256" key="11">
    <source>
        <dbReference type="SAM" id="MobiDB-lite"/>
    </source>
</evidence>
<dbReference type="InterPro" id="IPR001314">
    <property type="entry name" value="Peptidase_S1A"/>
</dbReference>
<dbReference type="GO" id="GO:0006508">
    <property type="term" value="P:proteolysis"/>
    <property type="evidence" value="ECO:0007669"/>
    <property type="project" value="UniProtKB-KW"/>
</dbReference>
<dbReference type="EMBL" id="BEYU01000012">
    <property type="protein sequence ID" value="GBG25499.1"/>
    <property type="molecule type" value="Genomic_DNA"/>
</dbReference>
<keyword evidence="4" id="KW-0732">Signal</keyword>
<dbReference type="InterPro" id="IPR043504">
    <property type="entry name" value="Peptidase_S1_PA_chymotrypsin"/>
</dbReference>
<evidence type="ECO:0000313" key="13">
    <source>
        <dbReference type="EMBL" id="GBG25499.1"/>
    </source>
</evidence>
<dbReference type="InParanoid" id="A0A2R5G577"/>
<dbReference type="OrthoDB" id="10002959at2759"/>
<dbReference type="GO" id="GO:0005576">
    <property type="term" value="C:extracellular region"/>
    <property type="evidence" value="ECO:0007669"/>
    <property type="project" value="UniProtKB-SubCell"/>
</dbReference>
<dbReference type="InterPro" id="IPR033116">
    <property type="entry name" value="TRYPSIN_SER"/>
</dbReference>
<dbReference type="PROSITE" id="PS00135">
    <property type="entry name" value="TRYPSIN_SER"/>
    <property type="match status" value="1"/>
</dbReference>
<dbReference type="Gene3D" id="2.40.10.10">
    <property type="entry name" value="Trypsin-like serine proteases"/>
    <property type="match status" value="1"/>
</dbReference>
<keyword evidence="7" id="KW-0843">Virulence</keyword>
<dbReference type="AlphaFoldDB" id="A0A2R5G577"/>
<proteinExistence type="predicted"/>
<dbReference type="PANTHER" id="PTHR24253">
    <property type="entry name" value="TRANSMEMBRANE PROTEASE SERINE"/>
    <property type="match status" value="1"/>
</dbReference>
<evidence type="ECO:0000256" key="10">
    <source>
        <dbReference type="RuleBase" id="RU363034"/>
    </source>
</evidence>
<dbReference type="Proteomes" id="UP000241890">
    <property type="component" value="Unassembled WGS sequence"/>
</dbReference>
<protein>
    <submittedName>
        <fullName evidence="13">Serine protease 56</fullName>
    </submittedName>
</protein>
<keyword evidence="6 10" id="KW-0720">Serine protease</keyword>
<evidence type="ECO:0000256" key="3">
    <source>
        <dbReference type="ARBA" id="ARBA00022670"/>
    </source>
</evidence>
<dbReference type="SUPFAM" id="SSF50494">
    <property type="entry name" value="Trypsin-like serine proteases"/>
    <property type="match status" value="1"/>
</dbReference>
<accession>A0A2R5G577</accession>
<comment type="subcellular location">
    <subcellularLocation>
        <location evidence="1">Secreted</location>
    </subcellularLocation>
</comment>
<comment type="caution">
    <text evidence="13">The sequence shown here is derived from an EMBL/GenBank/DDBJ whole genome shotgun (WGS) entry which is preliminary data.</text>
</comment>
<evidence type="ECO:0000256" key="6">
    <source>
        <dbReference type="ARBA" id="ARBA00022825"/>
    </source>
</evidence>
<dbReference type="InterPro" id="IPR001254">
    <property type="entry name" value="Trypsin_dom"/>
</dbReference>
<keyword evidence="8" id="KW-1015">Disulfide bond</keyword>
<evidence type="ECO:0000256" key="9">
    <source>
        <dbReference type="ARBA" id="ARBA00023180"/>
    </source>
</evidence>
<evidence type="ECO:0000256" key="1">
    <source>
        <dbReference type="ARBA" id="ARBA00004613"/>
    </source>
</evidence>
<feature type="region of interest" description="Disordered" evidence="11">
    <location>
        <begin position="302"/>
        <end position="331"/>
    </location>
</feature>
<name>A0A2R5G577_9STRA</name>
<dbReference type="InterPro" id="IPR018114">
    <property type="entry name" value="TRYPSIN_HIS"/>
</dbReference>
<reference evidence="13 14" key="1">
    <citation type="submission" date="2017-12" db="EMBL/GenBank/DDBJ databases">
        <title>Sequencing, de novo assembly and annotation of complete genome of a new Thraustochytrid species, strain FCC1311.</title>
        <authorList>
            <person name="Sedici K."/>
            <person name="Godart F."/>
            <person name="Aiese Cigliano R."/>
            <person name="Sanseverino W."/>
            <person name="Barakat M."/>
            <person name="Ortet P."/>
            <person name="Marechal E."/>
            <person name="Cagnac O."/>
            <person name="Amato A."/>
        </authorList>
    </citation>
    <scope>NUCLEOTIDE SEQUENCE [LARGE SCALE GENOMIC DNA]</scope>
</reference>